<feature type="transmembrane region" description="Helical" evidence="4">
    <location>
        <begin position="152"/>
        <end position="170"/>
    </location>
</feature>
<dbReference type="InterPro" id="IPR011712">
    <property type="entry name" value="Sig_transdc_His_kin_sub3_dim/P"/>
</dbReference>
<feature type="transmembrane region" description="Helical" evidence="4">
    <location>
        <begin position="22"/>
        <end position="43"/>
    </location>
</feature>
<dbReference type="CDD" id="cd16917">
    <property type="entry name" value="HATPase_UhpB-NarQ-NarX-like"/>
    <property type="match status" value="1"/>
</dbReference>
<feature type="transmembrane region" description="Helical" evidence="4">
    <location>
        <begin position="176"/>
        <end position="200"/>
    </location>
</feature>
<dbReference type="GO" id="GO:0016020">
    <property type="term" value="C:membrane"/>
    <property type="evidence" value="ECO:0007669"/>
    <property type="project" value="InterPro"/>
</dbReference>
<dbReference type="Proteomes" id="UP000008366">
    <property type="component" value="Unassembled WGS sequence"/>
</dbReference>
<gene>
    <name evidence="6" type="ORF">KILIM_031_00180</name>
</gene>
<dbReference type="InterPro" id="IPR050482">
    <property type="entry name" value="Sensor_HK_TwoCompSys"/>
</dbReference>
<dbReference type="eggNOG" id="COG4585">
    <property type="taxonomic scope" value="Bacteria"/>
</dbReference>
<dbReference type="GO" id="GO:0046983">
    <property type="term" value="F:protein dimerization activity"/>
    <property type="evidence" value="ECO:0007669"/>
    <property type="project" value="InterPro"/>
</dbReference>
<keyword evidence="4" id="KW-0812">Transmembrane</keyword>
<evidence type="ECO:0000256" key="4">
    <source>
        <dbReference type="SAM" id="Phobius"/>
    </source>
</evidence>
<dbReference type="PANTHER" id="PTHR24421">
    <property type="entry name" value="NITRATE/NITRITE SENSOR PROTEIN NARX-RELATED"/>
    <property type="match status" value="1"/>
</dbReference>
<dbReference type="RefSeq" id="WP_006592578.1">
    <property type="nucleotide sequence ID" value="NZ_BAHD01000031.1"/>
</dbReference>
<keyword evidence="4" id="KW-1133">Transmembrane helix</keyword>
<keyword evidence="7" id="KW-1185">Reference proteome</keyword>
<dbReference type="EMBL" id="BAHD01000031">
    <property type="protein sequence ID" value="GAB96046.1"/>
    <property type="molecule type" value="Genomic_DNA"/>
</dbReference>
<reference evidence="6 7" key="1">
    <citation type="submission" date="2012-08" db="EMBL/GenBank/DDBJ databases">
        <title>Whole genome shotgun sequence of Kineosphaera limosa NBRC 100340.</title>
        <authorList>
            <person name="Yoshida I."/>
            <person name="Isaki S."/>
            <person name="Hosoyama A."/>
            <person name="Tsuchikane K."/>
            <person name="Katsumata H."/>
            <person name="Ando Y."/>
            <person name="Ohji S."/>
            <person name="Hamada M."/>
            <person name="Tamura T."/>
            <person name="Yamazoe A."/>
            <person name="Yamazaki S."/>
            <person name="Fujita N."/>
        </authorList>
    </citation>
    <scope>NUCLEOTIDE SEQUENCE [LARGE SCALE GENOMIC DNA]</scope>
    <source>
        <strain evidence="6 7">NBRC 100340</strain>
    </source>
</reference>
<organism evidence="6 7">
    <name type="scientific">Kineosphaera limosa NBRC 100340</name>
    <dbReference type="NCBI Taxonomy" id="1184609"/>
    <lineage>
        <taxon>Bacteria</taxon>
        <taxon>Bacillati</taxon>
        <taxon>Actinomycetota</taxon>
        <taxon>Actinomycetes</taxon>
        <taxon>Micrococcales</taxon>
        <taxon>Dermatophilaceae</taxon>
        <taxon>Kineosphaera</taxon>
    </lineage>
</organism>
<comment type="caution">
    <text evidence="6">The sequence shown here is derived from an EMBL/GenBank/DDBJ whole genome shotgun (WGS) entry which is preliminary data.</text>
</comment>
<dbReference type="InterPro" id="IPR036890">
    <property type="entry name" value="HATPase_C_sf"/>
</dbReference>
<feature type="transmembrane region" description="Helical" evidence="4">
    <location>
        <begin position="129"/>
        <end position="145"/>
    </location>
</feature>
<keyword evidence="2 6" id="KW-0418">Kinase</keyword>
<dbReference type="Pfam" id="PF07730">
    <property type="entry name" value="HisKA_3"/>
    <property type="match status" value="1"/>
</dbReference>
<feature type="domain" description="Signal transduction histidine kinase subgroup 3 dimerisation and phosphoacceptor" evidence="5">
    <location>
        <begin position="221"/>
        <end position="286"/>
    </location>
</feature>
<dbReference type="PANTHER" id="PTHR24421:SF63">
    <property type="entry name" value="SENSOR HISTIDINE KINASE DESK"/>
    <property type="match status" value="1"/>
</dbReference>
<evidence type="ECO:0000259" key="5">
    <source>
        <dbReference type="Pfam" id="PF07730"/>
    </source>
</evidence>
<feature type="transmembrane region" description="Helical" evidence="4">
    <location>
        <begin position="55"/>
        <end position="78"/>
    </location>
</feature>
<accession>K6WQE0</accession>
<protein>
    <submittedName>
        <fullName evidence="6">Putative two-component histidine kinase</fullName>
    </submittedName>
</protein>
<name>K6WQE0_9MICO</name>
<keyword evidence="1" id="KW-0808">Transferase</keyword>
<evidence type="ECO:0000313" key="7">
    <source>
        <dbReference type="Proteomes" id="UP000008366"/>
    </source>
</evidence>
<evidence type="ECO:0000256" key="2">
    <source>
        <dbReference type="ARBA" id="ARBA00022777"/>
    </source>
</evidence>
<feature type="transmembrane region" description="Helical" evidence="4">
    <location>
        <begin position="99"/>
        <end position="117"/>
    </location>
</feature>
<dbReference type="GO" id="GO:0000155">
    <property type="term" value="F:phosphorelay sensor kinase activity"/>
    <property type="evidence" value="ECO:0007669"/>
    <property type="project" value="InterPro"/>
</dbReference>
<dbReference type="STRING" id="1184609.KILIM_031_00180"/>
<evidence type="ECO:0000313" key="6">
    <source>
        <dbReference type="EMBL" id="GAB96046.1"/>
    </source>
</evidence>
<evidence type="ECO:0000256" key="1">
    <source>
        <dbReference type="ARBA" id="ARBA00022679"/>
    </source>
</evidence>
<dbReference type="AlphaFoldDB" id="K6WQE0"/>
<sequence>MDESLQREEQAIRASERQLRRFEWYTAGSVYFIIVFFAFMGLFSGAVRLPAHGELLALVAAALGLHVVATVWLTHSLIFRGRAVGGRRLGRSRLGRGWWIGYAALTVATMVVGALSVRDLPAPGGALPVPTWVSFNALLVVGLVVRARVWTGIGLLAGALVTTTALLFGVSMPSAVVVGVAATALGWGGAACGLCTAWTLDVVRQLHDSRVAQARLAVAEERLRFGRDLHDVTGRALSAIGVKSQLAAELARRGDPRAVEQMLAVHSLADEALADMRGLVRGYRTVDPTTELAGARSLLRSAGVTLRSDDLEPLVARLGQPATAALGWFIREGTTNVLRHSDSREVTLRTTAPDRTASDTVAGEVVVVLANDRPHAARGEAEERRGHGLTGLAERIEAVGGRLSAGPEDGRFVVRAHLPTVEPSTLEEHQ</sequence>
<dbReference type="OrthoDB" id="5241784at2"/>
<proteinExistence type="predicted"/>
<keyword evidence="3" id="KW-0902">Two-component regulatory system</keyword>
<dbReference type="Gene3D" id="1.20.5.1930">
    <property type="match status" value="1"/>
</dbReference>
<dbReference type="Gene3D" id="3.30.565.10">
    <property type="entry name" value="Histidine kinase-like ATPase, C-terminal domain"/>
    <property type="match status" value="1"/>
</dbReference>
<keyword evidence="4" id="KW-0472">Membrane</keyword>
<evidence type="ECO:0000256" key="3">
    <source>
        <dbReference type="ARBA" id="ARBA00023012"/>
    </source>
</evidence>